<dbReference type="AlphaFoldDB" id="A0AAV0TR25"/>
<dbReference type="Proteomes" id="UP001162031">
    <property type="component" value="Unassembled WGS sequence"/>
</dbReference>
<dbReference type="Pfam" id="PF00617">
    <property type="entry name" value="RasGEF"/>
    <property type="match status" value="1"/>
</dbReference>
<dbReference type="InterPro" id="IPR023578">
    <property type="entry name" value="Ras_GEF_dom_sf"/>
</dbReference>
<dbReference type="Pfam" id="PF00618">
    <property type="entry name" value="RasGEF_N"/>
    <property type="match status" value="1"/>
</dbReference>
<feature type="region of interest" description="Disordered" evidence="3">
    <location>
        <begin position="1"/>
        <end position="360"/>
    </location>
</feature>
<feature type="region of interest" description="Disordered" evidence="3">
    <location>
        <begin position="774"/>
        <end position="805"/>
    </location>
</feature>
<evidence type="ECO:0000313" key="6">
    <source>
        <dbReference type="EMBL" id="CAI5724917.1"/>
    </source>
</evidence>
<feature type="compositionally biased region" description="Basic and acidic residues" evidence="3">
    <location>
        <begin position="503"/>
        <end position="516"/>
    </location>
</feature>
<feature type="compositionally biased region" description="Basic and acidic residues" evidence="3">
    <location>
        <begin position="182"/>
        <end position="194"/>
    </location>
</feature>
<evidence type="ECO:0000256" key="3">
    <source>
        <dbReference type="SAM" id="MobiDB-lite"/>
    </source>
</evidence>
<evidence type="ECO:0000256" key="2">
    <source>
        <dbReference type="PROSITE-ProRule" id="PRU00168"/>
    </source>
</evidence>
<name>A0AAV0TR25_HYABA</name>
<dbReference type="PANTHER" id="PTHR23113">
    <property type="entry name" value="GUANINE NUCLEOTIDE EXCHANGE FACTOR"/>
    <property type="match status" value="1"/>
</dbReference>
<feature type="region of interest" description="Disordered" evidence="3">
    <location>
        <begin position="372"/>
        <end position="516"/>
    </location>
</feature>
<keyword evidence="7" id="KW-1185">Reference proteome</keyword>
<feature type="compositionally biased region" description="Low complexity" evidence="3">
    <location>
        <begin position="62"/>
        <end position="74"/>
    </location>
</feature>
<feature type="compositionally biased region" description="Low complexity" evidence="3">
    <location>
        <begin position="26"/>
        <end position="52"/>
    </location>
</feature>
<dbReference type="Gene3D" id="1.10.840.10">
    <property type="entry name" value="Ras guanine-nucleotide exchange factors catalytic domain"/>
    <property type="match status" value="1"/>
</dbReference>
<dbReference type="SMART" id="SM00229">
    <property type="entry name" value="RasGEFN"/>
    <property type="match status" value="1"/>
</dbReference>
<feature type="domain" description="Ras-GEF" evidence="4">
    <location>
        <begin position="925"/>
        <end position="1156"/>
    </location>
</feature>
<gene>
    <name evidence="6" type="ORF">HBR001_LOCUS3476</name>
</gene>
<evidence type="ECO:0008006" key="8">
    <source>
        <dbReference type="Google" id="ProtNLM"/>
    </source>
</evidence>
<reference evidence="6" key="1">
    <citation type="submission" date="2022-12" db="EMBL/GenBank/DDBJ databases">
        <authorList>
            <person name="Webb A."/>
        </authorList>
    </citation>
    <scope>NUCLEOTIDE SEQUENCE</scope>
    <source>
        <strain evidence="6">Hp1</strain>
    </source>
</reference>
<feature type="domain" description="N-terminal Ras-GEF" evidence="5">
    <location>
        <begin position="514"/>
        <end position="682"/>
    </location>
</feature>
<sequence length="1200" mass="129878">MAQDRTPTGAPSRTGTSPPVARRLLSSGAVDSTATSSSSSGTNSSSRTTRPSSRSKSRHSHNTSTVSSAVHTASPAKRDGRRAARSNSSSSSSNNNNSSNRRVREQKDVRDDRVATATPTSSSTVSTASSTTGPSAGEALGRVCGHETGAGQVLDKDMEPLRRRPVAFSCRPSPPRRHRSRDRFVEGAAAEDKAAVAAAPHGVDSETGGVQKAARSTAAAATAAGCDQVGTGSSQAGNKVKPMLESPPTSPATYVSSSSGGEHGSDRDERPKRRSGHRGHRQQQQQQQQTAAVMMKPSRMVVKRRATVPSCSNSEAHRPSARSAHVQPSLGNVNETEVTSSTLQVVSSSPRVGSADGSISSLEKWHLRLKRSISGNSSSTDEERHGRDPLSSQRLYSSRHSRQLMESPPPPGQVAATSRRRRGSDSPLLDQARTRARSSARGSTQPASPGGSGGLPPPPPPLSLSSDVQDSATPRAAARKVPHSGDDAAGDCDAAPKPRPVRIRYETPDRGMGGKREISHASLGKLIARLTDAHQYDTEFRDVFLLTYRSFCSPYDFIKKLLKRYTAVLSLCGGLDAEVVRETQLLLDQITLEEESEQRESNVTSVSTARSDIATGMEANVSIMRLLSVLKFWIKESGFIDQDLANDRKAQRKLMNFLREIRNTSPIPSIRRHAENLLLTVAQLLSLQKQQAHVQAQAQAQAQAKAQFLSQAQAQAHAKAQSQRVNSKPLPPPTLVTSASVSSLADKQVLSPGGDAGQDSRSVVALALAHQLGDRGVSHSRTRSQATTKPALPRSSSDPKRERSMVKLRTKISSGDIFQLRSRPIPVVADDRTAVVAAASDRMLREGAQQQSLVSNAIAKAPKIARGVTTGSADAAVKASTSSNGTDDFFDEIIQDTLQRARATATSRKSARIGYDNLEPLSGISAQELADQLTLMEADQYFSKLNPRELTNKAWTRETKHCEAPHVMALIELFDATAEWVSSEILHPQLQAVERAKVITLFIDAADNCYQMNNFNTLFEITTGLSAPCTRQLNTTWSLVTAATQEKYQCLQQVCSPDDNYRSYRQAFALAEGQPRLACWFILVKDLFTYEEAMKSVEGGLVNWQKFRKIYRIISESLDRQNFDYVPASSSAGGGNGTNANGVSRKGRGSLRHDRRTQVHIRHRIDTIRKDSSVLYQLARNANTQESILFVNSLSEAGFL</sequence>
<dbReference type="CDD" id="cd06224">
    <property type="entry name" value="REM"/>
    <property type="match status" value="1"/>
</dbReference>
<proteinExistence type="predicted"/>
<comment type="caution">
    <text evidence="6">The sequence shown here is derived from an EMBL/GenBank/DDBJ whole genome shotgun (WGS) entry which is preliminary data.</text>
</comment>
<dbReference type="PANTHER" id="PTHR23113:SF99">
    <property type="entry name" value="RASGEF DOMAIN-CONTAINING PROTEIN"/>
    <property type="match status" value="1"/>
</dbReference>
<feature type="region of interest" description="Disordered" evidence="3">
    <location>
        <begin position="1129"/>
        <end position="1156"/>
    </location>
</feature>
<feature type="compositionally biased region" description="Low complexity" evidence="3">
    <location>
        <begin position="85"/>
        <end position="100"/>
    </location>
</feature>
<dbReference type="SUPFAM" id="SSF48366">
    <property type="entry name" value="Ras GEF"/>
    <property type="match status" value="1"/>
</dbReference>
<feature type="compositionally biased region" description="Low complexity" evidence="3">
    <location>
        <begin position="336"/>
        <end position="349"/>
    </location>
</feature>
<feature type="compositionally biased region" description="Low complexity" evidence="3">
    <location>
        <begin position="115"/>
        <end position="137"/>
    </location>
</feature>
<feature type="compositionally biased region" description="Basic and acidic residues" evidence="3">
    <location>
        <begin position="102"/>
        <end position="114"/>
    </location>
</feature>
<dbReference type="PROSITE" id="PS50009">
    <property type="entry name" value="RASGEF_CAT"/>
    <property type="match status" value="1"/>
</dbReference>
<feature type="compositionally biased region" description="Basic residues" evidence="3">
    <location>
        <begin position="1145"/>
        <end position="1156"/>
    </location>
</feature>
<evidence type="ECO:0000256" key="1">
    <source>
        <dbReference type="ARBA" id="ARBA00022658"/>
    </source>
</evidence>
<dbReference type="InterPro" id="IPR008937">
    <property type="entry name" value="Ras-like_GEF"/>
</dbReference>
<dbReference type="InterPro" id="IPR000651">
    <property type="entry name" value="Ras-like_Gua-exchang_fac_N"/>
</dbReference>
<dbReference type="InterPro" id="IPR036964">
    <property type="entry name" value="RASGEF_cat_dom_sf"/>
</dbReference>
<dbReference type="PROSITE" id="PS50212">
    <property type="entry name" value="RASGEF_NTER"/>
    <property type="match status" value="1"/>
</dbReference>
<dbReference type="SMART" id="SM00147">
    <property type="entry name" value="RasGEF"/>
    <property type="match status" value="1"/>
</dbReference>
<feature type="compositionally biased region" description="Polar residues" evidence="3">
    <location>
        <begin position="1"/>
        <end position="17"/>
    </location>
</feature>
<keyword evidence="1 2" id="KW-0344">Guanine-nucleotide releasing factor</keyword>
<evidence type="ECO:0000259" key="4">
    <source>
        <dbReference type="PROSITE" id="PS50009"/>
    </source>
</evidence>
<dbReference type="GO" id="GO:0005085">
    <property type="term" value="F:guanyl-nucleotide exchange factor activity"/>
    <property type="evidence" value="ECO:0007669"/>
    <property type="project" value="UniProtKB-KW"/>
</dbReference>
<dbReference type="EMBL" id="CANTFL010000570">
    <property type="protein sequence ID" value="CAI5724917.1"/>
    <property type="molecule type" value="Genomic_DNA"/>
</dbReference>
<dbReference type="InterPro" id="IPR001895">
    <property type="entry name" value="RASGEF_cat_dom"/>
</dbReference>
<dbReference type="Gene3D" id="1.20.870.10">
    <property type="entry name" value="Son of sevenless (SoS) protein Chain: S domain 1"/>
    <property type="match status" value="1"/>
</dbReference>
<feature type="compositionally biased region" description="Polar residues" evidence="3">
    <location>
        <begin position="251"/>
        <end position="260"/>
    </location>
</feature>
<organism evidence="6 7">
    <name type="scientific">Hyaloperonospora brassicae</name>
    <name type="common">Brassica downy mildew</name>
    <name type="synonym">Peronospora brassicae</name>
    <dbReference type="NCBI Taxonomy" id="162125"/>
    <lineage>
        <taxon>Eukaryota</taxon>
        <taxon>Sar</taxon>
        <taxon>Stramenopiles</taxon>
        <taxon>Oomycota</taxon>
        <taxon>Peronosporomycetes</taxon>
        <taxon>Peronosporales</taxon>
        <taxon>Peronosporaceae</taxon>
        <taxon>Hyaloperonospora</taxon>
    </lineage>
</organism>
<evidence type="ECO:0000313" key="7">
    <source>
        <dbReference type="Proteomes" id="UP001162031"/>
    </source>
</evidence>
<feature type="region of interest" description="Disordered" evidence="3">
    <location>
        <begin position="719"/>
        <end position="739"/>
    </location>
</feature>
<protein>
    <recommendedName>
        <fullName evidence="8">Ras-GEF domain-containing protein</fullName>
    </recommendedName>
</protein>
<evidence type="ECO:0000259" key="5">
    <source>
        <dbReference type="PROSITE" id="PS50212"/>
    </source>
</evidence>
<feature type="compositionally biased region" description="Low complexity" evidence="3">
    <location>
        <begin position="213"/>
        <end position="224"/>
    </location>
</feature>
<dbReference type="GO" id="GO:0007264">
    <property type="term" value="P:small GTPase-mediated signal transduction"/>
    <property type="evidence" value="ECO:0007669"/>
    <property type="project" value="InterPro"/>
</dbReference>
<feature type="compositionally biased region" description="Basic residues" evidence="3">
    <location>
        <begin position="272"/>
        <end position="281"/>
    </location>
</feature>
<accession>A0AAV0TR25</accession>